<dbReference type="KEGG" id="bgt:106074853"/>
<gene>
    <name evidence="1" type="primary">106074853</name>
</gene>
<accession>A0A2C9LHB5</accession>
<dbReference type="AlphaFoldDB" id="A0A2C9LHB5"/>
<dbReference type="VEuPathDB" id="VectorBase:BGLAX_047669"/>
<dbReference type="EnsemblMetazoa" id="BGLB031200-RA">
    <property type="protein sequence ID" value="BGLB031200-PA"/>
    <property type="gene ID" value="BGLB031200"/>
</dbReference>
<proteinExistence type="predicted"/>
<name>A0A2C9LHB5_BIOGL</name>
<reference evidence="1" key="1">
    <citation type="submission" date="2020-05" db="UniProtKB">
        <authorList>
            <consortium name="EnsemblMetazoa"/>
        </authorList>
    </citation>
    <scope>IDENTIFICATION</scope>
    <source>
        <strain evidence="1">BB02</strain>
    </source>
</reference>
<dbReference type="OrthoDB" id="6051778at2759"/>
<sequence length="147" mass="16322">MIVPLGVFDMSYTAPTSHERKIQGLTLIISSNKKRNIINYTNPLGITSSSRIDSEEPTYKSNLVNIRGTKPFLMYNIQLSTCSKDGPGEKEHELGGPSLSVVIPSELYHSEYVTCTPYVKGALHYIILATKSSHTETIEIDEDPIPH</sequence>
<evidence type="ECO:0000313" key="1">
    <source>
        <dbReference type="EnsemblMetazoa" id="BGLB031200-PA"/>
    </source>
</evidence>
<dbReference type="Proteomes" id="UP000076420">
    <property type="component" value="Unassembled WGS sequence"/>
</dbReference>
<dbReference type="VEuPathDB" id="VectorBase:BGLB031200"/>
<evidence type="ECO:0000313" key="2">
    <source>
        <dbReference type="Proteomes" id="UP000076420"/>
    </source>
</evidence>
<organism evidence="1 2">
    <name type="scientific">Biomphalaria glabrata</name>
    <name type="common">Bloodfluke planorb</name>
    <name type="synonym">Freshwater snail</name>
    <dbReference type="NCBI Taxonomy" id="6526"/>
    <lineage>
        <taxon>Eukaryota</taxon>
        <taxon>Metazoa</taxon>
        <taxon>Spiralia</taxon>
        <taxon>Lophotrochozoa</taxon>
        <taxon>Mollusca</taxon>
        <taxon>Gastropoda</taxon>
        <taxon>Heterobranchia</taxon>
        <taxon>Euthyneura</taxon>
        <taxon>Panpulmonata</taxon>
        <taxon>Hygrophila</taxon>
        <taxon>Lymnaeoidea</taxon>
        <taxon>Planorbidae</taxon>
        <taxon>Biomphalaria</taxon>
    </lineage>
</organism>
<protein>
    <submittedName>
        <fullName evidence="1">Uncharacterized protein</fullName>
    </submittedName>
</protein>